<dbReference type="PANTHER" id="PTHR31442">
    <property type="entry name" value="HOMEODOMAIN-LIKE SUPERFAMILY PROTEIN-RELATED"/>
    <property type="match status" value="1"/>
</dbReference>
<evidence type="ECO:0000313" key="10">
    <source>
        <dbReference type="Proteomes" id="UP000197138"/>
    </source>
</evidence>
<dbReference type="InterPro" id="IPR001005">
    <property type="entry name" value="SANT/Myb"/>
</dbReference>
<gene>
    <name evidence="9" type="ORF">CDL15_Pgr011108</name>
</gene>
<dbReference type="GO" id="GO:0003677">
    <property type="term" value="F:DNA binding"/>
    <property type="evidence" value="ECO:0007669"/>
    <property type="project" value="InterPro"/>
</dbReference>
<evidence type="ECO:0000256" key="1">
    <source>
        <dbReference type="ARBA" id="ARBA00004123"/>
    </source>
</evidence>
<dbReference type="InterPro" id="IPR044841">
    <property type="entry name" value="LUX/BOA-like"/>
</dbReference>
<comment type="caution">
    <text evidence="5">Lacks conserved residue(s) required for the propagation of feature annotation.</text>
</comment>
<dbReference type="GO" id="GO:0000160">
    <property type="term" value="P:phosphorelay signal transduction system"/>
    <property type="evidence" value="ECO:0007669"/>
    <property type="project" value="InterPro"/>
</dbReference>
<organism evidence="9 10">
    <name type="scientific">Punica granatum</name>
    <name type="common">Pomegranate</name>
    <dbReference type="NCBI Taxonomy" id="22663"/>
    <lineage>
        <taxon>Eukaryota</taxon>
        <taxon>Viridiplantae</taxon>
        <taxon>Streptophyta</taxon>
        <taxon>Embryophyta</taxon>
        <taxon>Tracheophyta</taxon>
        <taxon>Spermatophyta</taxon>
        <taxon>Magnoliopsida</taxon>
        <taxon>eudicotyledons</taxon>
        <taxon>Gunneridae</taxon>
        <taxon>Pentapetalae</taxon>
        <taxon>rosids</taxon>
        <taxon>malvids</taxon>
        <taxon>Myrtales</taxon>
        <taxon>Lythraceae</taxon>
        <taxon>Punica</taxon>
    </lineage>
</organism>
<feature type="domain" description="HTH myb-type" evidence="8">
    <location>
        <begin position="214"/>
        <end position="273"/>
    </location>
</feature>
<dbReference type="SUPFAM" id="SSF52172">
    <property type="entry name" value="CheY-like"/>
    <property type="match status" value="1"/>
</dbReference>
<evidence type="ECO:0000256" key="3">
    <source>
        <dbReference type="ARBA" id="ARBA00023163"/>
    </source>
</evidence>
<dbReference type="InterPro" id="IPR011006">
    <property type="entry name" value="CheY-like_superfamily"/>
</dbReference>
<evidence type="ECO:0000256" key="6">
    <source>
        <dbReference type="SAM" id="MobiDB-lite"/>
    </source>
</evidence>
<protein>
    <recommendedName>
        <fullName evidence="11">Response regulatory domain-containing protein</fullName>
    </recommendedName>
</protein>
<evidence type="ECO:0000259" key="8">
    <source>
        <dbReference type="PROSITE" id="PS51294"/>
    </source>
</evidence>
<feature type="compositionally biased region" description="Basic and acidic residues" evidence="6">
    <location>
        <begin position="169"/>
        <end position="178"/>
    </location>
</feature>
<dbReference type="Proteomes" id="UP000197138">
    <property type="component" value="Unassembled WGS sequence"/>
</dbReference>
<dbReference type="FunFam" id="1.10.10.60:FF:000007">
    <property type="entry name" value="Two-component response regulator"/>
    <property type="match status" value="1"/>
</dbReference>
<sequence>MSLIWDRDWDRTRHFKLVMAHLSMENPENLSFLRALAKEGIPLILISSNKNVTTAEKALAEGACFFLENPIALSDLKYVLQHACHRTDNPIKEDCPVVMKRKRNTTEFSPPVKSSNISCNETLPDPNGKNKQIGMVIEGSRPRNGPEPLVDRPEAPKGELSNYPKAMKRPLDNDKDRGLPLNKKLNVGPEKVHSGNQKFSGGVKGNGKAGGGASEKKPRIVWTSELHHKFTAALSTLGDQYARPKSILEMMNVPNLTQRQVASHLQKYKAQVQRIGLAGTADVASLNKQIDSYLMPNSFQWFEKNGTLGRESFCFATRANQIQYLAISDPFGIQEFNQDSQKNNCFSEPMEPSILQHPPSCIKDPAPAPNHGVTSLSSGDVSEKQSVSVNEGSKDQSPELDLLMTSSPVAVEEDMDYFLDLASIFSPMHELPAESNMDFEPLCGFSQVEPEQVSTISTEKSTQNVPEFLPDLAYGFEPFKEPLFKTDLKGQTSEGYFMNSSSLTNSSDFLMPSKDVNPTENTSGFDELLKMMEEEPQDLTGPESKVKLDDVNQYSEWLEELLQAPTEVESNLFPKHPSKL</sequence>
<feature type="region of interest" description="Disordered" evidence="6">
    <location>
        <begin position="356"/>
        <end position="401"/>
    </location>
</feature>
<dbReference type="PROSITE" id="PS50110">
    <property type="entry name" value="RESPONSE_REGULATORY"/>
    <property type="match status" value="1"/>
</dbReference>
<dbReference type="InterPro" id="IPR006447">
    <property type="entry name" value="Myb_dom_plants"/>
</dbReference>
<dbReference type="GO" id="GO:0005634">
    <property type="term" value="C:nucleus"/>
    <property type="evidence" value="ECO:0007669"/>
    <property type="project" value="UniProtKB-SubCell"/>
</dbReference>
<dbReference type="AlphaFoldDB" id="A0A218XMZ5"/>
<dbReference type="NCBIfam" id="TIGR01557">
    <property type="entry name" value="myb_SHAQKYF"/>
    <property type="match status" value="1"/>
</dbReference>
<keyword evidence="4" id="KW-0539">Nucleus</keyword>
<dbReference type="Gene3D" id="1.10.10.60">
    <property type="entry name" value="Homeodomain-like"/>
    <property type="match status" value="1"/>
</dbReference>
<evidence type="ECO:0008006" key="11">
    <source>
        <dbReference type="Google" id="ProtNLM"/>
    </source>
</evidence>
<evidence type="ECO:0000313" key="9">
    <source>
        <dbReference type="EMBL" id="OWM86284.1"/>
    </source>
</evidence>
<keyword evidence="2" id="KW-0805">Transcription regulation</keyword>
<dbReference type="PROSITE" id="PS51294">
    <property type="entry name" value="HTH_MYB"/>
    <property type="match status" value="1"/>
</dbReference>
<feature type="compositionally biased region" description="Polar residues" evidence="6">
    <location>
        <begin position="372"/>
        <end position="391"/>
    </location>
</feature>
<comment type="subcellular location">
    <subcellularLocation>
        <location evidence="1">Nucleus</location>
    </subcellularLocation>
</comment>
<dbReference type="InterPro" id="IPR017930">
    <property type="entry name" value="Myb_dom"/>
</dbReference>
<dbReference type="SUPFAM" id="SSF46689">
    <property type="entry name" value="Homeodomain-like"/>
    <property type="match status" value="1"/>
</dbReference>
<feature type="region of interest" description="Disordered" evidence="6">
    <location>
        <begin position="106"/>
        <end position="215"/>
    </location>
</feature>
<comment type="caution">
    <text evidence="9">The sequence shown here is derived from an EMBL/GenBank/DDBJ whole genome shotgun (WGS) entry which is preliminary data.</text>
</comment>
<accession>A0A218XMZ5</accession>
<evidence type="ECO:0000256" key="2">
    <source>
        <dbReference type="ARBA" id="ARBA00023015"/>
    </source>
</evidence>
<dbReference type="EMBL" id="MTKT01001090">
    <property type="protein sequence ID" value="OWM86284.1"/>
    <property type="molecule type" value="Genomic_DNA"/>
</dbReference>
<dbReference type="PANTHER" id="PTHR31442:SF29">
    <property type="entry name" value="HOMEODOMAIN-LIKE SUPERFAMILY PROTEIN"/>
    <property type="match status" value="1"/>
</dbReference>
<dbReference type="InterPro" id="IPR001789">
    <property type="entry name" value="Sig_transdc_resp-reg_receiver"/>
</dbReference>
<dbReference type="GO" id="GO:0003700">
    <property type="term" value="F:DNA-binding transcription factor activity"/>
    <property type="evidence" value="ECO:0007669"/>
    <property type="project" value="InterPro"/>
</dbReference>
<reference evidence="10" key="1">
    <citation type="journal article" date="2017" name="Plant J.">
        <title>The pomegranate (Punica granatum L.) genome and the genomics of punicalagin biosynthesis.</title>
        <authorList>
            <person name="Qin G."/>
            <person name="Xu C."/>
            <person name="Ming R."/>
            <person name="Tang H."/>
            <person name="Guyot R."/>
            <person name="Kramer E.M."/>
            <person name="Hu Y."/>
            <person name="Yi X."/>
            <person name="Qi Y."/>
            <person name="Xu X."/>
            <person name="Gao Z."/>
            <person name="Pan H."/>
            <person name="Jian J."/>
            <person name="Tian Y."/>
            <person name="Yue Z."/>
            <person name="Xu Y."/>
        </authorList>
    </citation>
    <scope>NUCLEOTIDE SEQUENCE [LARGE SCALE GENOMIC DNA]</scope>
    <source>
        <strain evidence="10">cv. Dabenzi</strain>
    </source>
</reference>
<evidence type="ECO:0000259" key="7">
    <source>
        <dbReference type="PROSITE" id="PS50110"/>
    </source>
</evidence>
<dbReference type="InterPro" id="IPR009057">
    <property type="entry name" value="Homeodomain-like_sf"/>
</dbReference>
<evidence type="ECO:0000256" key="5">
    <source>
        <dbReference type="PROSITE-ProRule" id="PRU00169"/>
    </source>
</evidence>
<dbReference type="Pfam" id="PF00249">
    <property type="entry name" value="Myb_DNA-binding"/>
    <property type="match status" value="1"/>
</dbReference>
<evidence type="ECO:0000256" key="4">
    <source>
        <dbReference type="ARBA" id="ARBA00023242"/>
    </source>
</evidence>
<feature type="domain" description="Response regulatory" evidence="7">
    <location>
        <begin position="1"/>
        <end position="84"/>
    </location>
</feature>
<feature type="compositionally biased region" description="Polar residues" evidence="6">
    <location>
        <begin position="106"/>
        <end position="121"/>
    </location>
</feature>
<name>A0A218XMZ5_PUNGR</name>
<proteinExistence type="predicted"/>
<feature type="compositionally biased region" description="Gly residues" evidence="6">
    <location>
        <begin position="202"/>
        <end position="213"/>
    </location>
</feature>
<dbReference type="Gene3D" id="3.40.50.2300">
    <property type="match status" value="1"/>
</dbReference>
<keyword evidence="3" id="KW-0804">Transcription</keyword>